<reference evidence="3" key="2">
    <citation type="submission" date="2015-03" db="UniProtKB">
        <authorList>
            <consortium name="EnsemblPlants"/>
        </authorList>
    </citation>
    <scope>IDENTIFICATION</scope>
</reference>
<evidence type="ECO:0000313" key="4">
    <source>
        <dbReference type="Proteomes" id="UP000032141"/>
    </source>
</evidence>
<dbReference type="Gramene" id="Bo7g119280.1">
    <property type="protein sequence ID" value="Bo7g119280.1"/>
    <property type="gene ID" value="Bo7g119280"/>
</dbReference>
<keyword evidence="4" id="KW-1185">Reference proteome</keyword>
<dbReference type="PANTHER" id="PTHR24414:SF78">
    <property type="entry name" value="F-BOX DOMAIN-CONTAINING PROTEIN"/>
    <property type="match status" value="1"/>
</dbReference>
<accession>A0A0D3DID0</accession>
<dbReference type="InterPro" id="IPR057499">
    <property type="entry name" value="Kelch_FKB95"/>
</dbReference>
<evidence type="ECO:0000313" key="3">
    <source>
        <dbReference type="EnsemblPlants" id="Bo7g119280.1"/>
    </source>
</evidence>
<feature type="domain" description="F-box" evidence="2">
    <location>
        <begin position="414"/>
        <end position="454"/>
    </location>
</feature>
<dbReference type="EnsemblPlants" id="Bo7g119280.1">
    <property type="protein sequence ID" value="Bo7g119280.1"/>
    <property type="gene ID" value="Bo7g119280"/>
</dbReference>
<dbReference type="InterPro" id="IPR006652">
    <property type="entry name" value="Kelch_1"/>
</dbReference>
<dbReference type="InterPro" id="IPR001810">
    <property type="entry name" value="F-box_dom"/>
</dbReference>
<dbReference type="HOGENOM" id="CLU_358785_0_0_1"/>
<dbReference type="SMART" id="SM00612">
    <property type="entry name" value="Kelch"/>
    <property type="match status" value="4"/>
</dbReference>
<dbReference type="CDD" id="cd22152">
    <property type="entry name" value="F-box_AtAFR-like"/>
    <property type="match status" value="1"/>
</dbReference>
<protein>
    <recommendedName>
        <fullName evidence="2">F-box domain-containing protein</fullName>
    </recommendedName>
</protein>
<evidence type="ECO:0000259" key="2">
    <source>
        <dbReference type="SMART" id="SM00256"/>
    </source>
</evidence>
<evidence type="ECO:0000256" key="1">
    <source>
        <dbReference type="SAM" id="MobiDB-lite"/>
    </source>
</evidence>
<proteinExistence type="predicted"/>
<dbReference type="InterPro" id="IPR015915">
    <property type="entry name" value="Kelch-typ_b-propeller"/>
</dbReference>
<dbReference type="Proteomes" id="UP000032141">
    <property type="component" value="Chromosome C7"/>
</dbReference>
<dbReference type="OMA" id="ENILWEF"/>
<dbReference type="InterPro" id="IPR050354">
    <property type="entry name" value="F-box/kelch-repeat_ARATH"/>
</dbReference>
<dbReference type="SUPFAM" id="SSF117281">
    <property type="entry name" value="Kelch motif"/>
    <property type="match status" value="2"/>
</dbReference>
<name>A0A0D3DID0_BRAOL</name>
<dbReference type="eggNOG" id="KOG1072">
    <property type="taxonomic scope" value="Eukaryota"/>
</dbReference>
<sequence length="754" mass="85029">MHLLTVTSSSGSNAEKPPQKKKKVHGPRPLSLLLLPDELSLNCLARVPRCYHPSVSMVSTALRRLIASPAIYVERSLLRRTEHVLYVALRSCVTETPRWYTLNLKPFGQAYGVNHSLVPVPSFPPVPSWGMSIFTVGSEIYVIGGCVNEKMVSTVFVIDCPSYTCRFLPNMKQARACAAAGIVGGKLYVIGGCKPRSSNWVEAFDLKTQTWETVTGLNKVEMYEKMIRSFLIDDKIYLMDRKSSFVYDPKEGRLERDPLLNGQWSVGSCVIEDKLYSFGRRNTIWEFDTLGRVWRQVRGLEDLPDKAEGSKMVNYGGKLVILVNLQEHSTEIWYTEIELERREGGEVWGTILLSTRVLASEAFSPVVASLLRRRDLTTRVMHLSSVTSSSGANAEESPKKLHDDNDAPSSLLLLPDEISLNCLARVPRCYYPWVSLVSTTLRRLIASPEIYTERSARRRTEHVLYIALRPYCTRTLEWYTLNLIKPSFGQEEIKHRLVPVPSFPLVPYWGMSIVVVGSEMYFLGGSVDDSFVSTAFVIDCPSYTCRSLPNMKQERGCAAAGIVDGKLYVIGGCDPLSPNWVEAFDLKTQTWETVRGLSDVEVYEKTIRSFVMDDKICIMDRDSSFVYDPKDGVLERDLLLNKQWRVGSCVIDDKLYSFDQENILWEFDPVSRVWTRVKGLEDLPGVRDVTKMANCGGKIAILCNVEKCSTEIWYTEIGLERREGGEAWGTILWSGLVLASEGFSTIVRSLSVSF</sequence>
<dbReference type="AlphaFoldDB" id="A0A0D3DID0"/>
<dbReference type="Pfam" id="PF00646">
    <property type="entry name" value="F-box"/>
    <property type="match status" value="2"/>
</dbReference>
<dbReference type="PANTHER" id="PTHR24414">
    <property type="entry name" value="F-BOX/KELCH-REPEAT PROTEIN SKIP4"/>
    <property type="match status" value="1"/>
</dbReference>
<dbReference type="Pfam" id="PF25210">
    <property type="entry name" value="Kelch_FKB95"/>
    <property type="match status" value="2"/>
</dbReference>
<dbReference type="SMART" id="SM00256">
    <property type="entry name" value="FBOX"/>
    <property type="match status" value="2"/>
</dbReference>
<feature type="region of interest" description="Disordered" evidence="1">
    <location>
        <begin position="1"/>
        <end position="27"/>
    </location>
</feature>
<organism evidence="3 4">
    <name type="scientific">Brassica oleracea var. oleracea</name>
    <dbReference type="NCBI Taxonomy" id="109376"/>
    <lineage>
        <taxon>Eukaryota</taxon>
        <taxon>Viridiplantae</taxon>
        <taxon>Streptophyta</taxon>
        <taxon>Embryophyta</taxon>
        <taxon>Tracheophyta</taxon>
        <taxon>Spermatophyta</taxon>
        <taxon>Magnoliopsida</taxon>
        <taxon>eudicotyledons</taxon>
        <taxon>Gunneridae</taxon>
        <taxon>Pentapetalae</taxon>
        <taxon>rosids</taxon>
        <taxon>malvids</taxon>
        <taxon>Brassicales</taxon>
        <taxon>Brassicaceae</taxon>
        <taxon>Brassiceae</taxon>
        <taxon>Brassica</taxon>
    </lineage>
</organism>
<feature type="compositionally biased region" description="Polar residues" evidence="1">
    <location>
        <begin position="1"/>
        <end position="13"/>
    </location>
</feature>
<feature type="domain" description="F-box" evidence="2">
    <location>
        <begin position="35"/>
        <end position="75"/>
    </location>
</feature>
<dbReference type="Gene3D" id="2.120.10.80">
    <property type="entry name" value="Kelch-type beta propeller"/>
    <property type="match status" value="2"/>
</dbReference>
<reference evidence="3 4" key="1">
    <citation type="journal article" date="2014" name="Genome Biol.">
        <title>Transcriptome and methylome profiling reveals relics of genome dominance in the mesopolyploid Brassica oleracea.</title>
        <authorList>
            <person name="Parkin I.A."/>
            <person name="Koh C."/>
            <person name="Tang H."/>
            <person name="Robinson S.J."/>
            <person name="Kagale S."/>
            <person name="Clarke W.E."/>
            <person name="Town C.D."/>
            <person name="Nixon J."/>
            <person name="Krishnakumar V."/>
            <person name="Bidwell S.L."/>
            <person name="Denoeud F."/>
            <person name="Belcram H."/>
            <person name="Links M.G."/>
            <person name="Just J."/>
            <person name="Clarke C."/>
            <person name="Bender T."/>
            <person name="Huebert T."/>
            <person name="Mason A.S."/>
            <person name="Pires J.C."/>
            <person name="Barker G."/>
            <person name="Moore J."/>
            <person name="Walley P.G."/>
            <person name="Manoli S."/>
            <person name="Batley J."/>
            <person name="Edwards D."/>
            <person name="Nelson M.N."/>
            <person name="Wang X."/>
            <person name="Paterson A.H."/>
            <person name="King G."/>
            <person name="Bancroft I."/>
            <person name="Chalhoub B."/>
            <person name="Sharpe A.G."/>
        </authorList>
    </citation>
    <scope>NUCLEOTIDE SEQUENCE</scope>
    <source>
        <strain evidence="3 4">cv. TO1000</strain>
    </source>
</reference>